<sequence length="294" mass="32271">MVKPSDIAKLEGAGNYWTWKPDATSLLLADGLWNAVDPSVPVPNGAVQMRAWASNNLKAHGILFFTLSQAVKDKINNADIGINGCLLWVTLESYYTTADPATRSILMSQFHTISHDLSQPADKFLQAVITAERRLTAIAISLPPHMLESPQRDISTMINAINAWETSMTRIKGVKLLQLTSLVVTPVARTPRTPRLAKNLIGPIPGTVRMSATAGWLHKFVVPGLDLNHCFLTTKCSGFSWLGSTTSNHLYKPQEKLHKSLGDKVWLLQSWLMPGFYGEALVHAREAGGPRGII</sequence>
<proteinExistence type="predicted"/>
<dbReference type="Pfam" id="PF14223">
    <property type="entry name" value="Retrotran_gag_2"/>
    <property type="match status" value="1"/>
</dbReference>
<dbReference type="Proteomes" id="UP001218218">
    <property type="component" value="Unassembled WGS sequence"/>
</dbReference>
<keyword evidence="2" id="KW-1185">Reference proteome</keyword>
<evidence type="ECO:0000313" key="1">
    <source>
        <dbReference type="EMBL" id="KAJ7340569.1"/>
    </source>
</evidence>
<protein>
    <submittedName>
        <fullName evidence="1">Uncharacterized protein</fullName>
    </submittedName>
</protein>
<dbReference type="AlphaFoldDB" id="A0AAD7ENC5"/>
<comment type="caution">
    <text evidence="1">The sequence shown here is derived from an EMBL/GenBank/DDBJ whole genome shotgun (WGS) entry which is preliminary data.</text>
</comment>
<gene>
    <name evidence="1" type="ORF">DFH08DRAFT_811786</name>
</gene>
<reference evidence="1" key="1">
    <citation type="submission" date="2023-03" db="EMBL/GenBank/DDBJ databases">
        <title>Massive genome expansion in bonnet fungi (Mycena s.s.) driven by repeated elements and novel gene families across ecological guilds.</title>
        <authorList>
            <consortium name="Lawrence Berkeley National Laboratory"/>
            <person name="Harder C.B."/>
            <person name="Miyauchi S."/>
            <person name="Viragh M."/>
            <person name="Kuo A."/>
            <person name="Thoen E."/>
            <person name="Andreopoulos B."/>
            <person name="Lu D."/>
            <person name="Skrede I."/>
            <person name="Drula E."/>
            <person name="Henrissat B."/>
            <person name="Morin E."/>
            <person name="Kohler A."/>
            <person name="Barry K."/>
            <person name="LaButti K."/>
            <person name="Morin E."/>
            <person name="Salamov A."/>
            <person name="Lipzen A."/>
            <person name="Mereny Z."/>
            <person name="Hegedus B."/>
            <person name="Baldrian P."/>
            <person name="Stursova M."/>
            <person name="Weitz H."/>
            <person name="Taylor A."/>
            <person name="Grigoriev I.V."/>
            <person name="Nagy L.G."/>
            <person name="Martin F."/>
            <person name="Kauserud H."/>
        </authorList>
    </citation>
    <scope>NUCLEOTIDE SEQUENCE</scope>
    <source>
        <strain evidence="1">CBHHK002</strain>
    </source>
</reference>
<dbReference type="EMBL" id="JARIHO010000026">
    <property type="protein sequence ID" value="KAJ7340569.1"/>
    <property type="molecule type" value="Genomic_DNA"/>
</dbReference>
<organism evidence="1 2">
    <name type="scientific">Mycena albidolilacea</name>
    <dbReference type="NCBI Taxonomy" id="1033008"/>
    <lineage>
        <taxon>Eukaryota</taxon>
        <taxon>Fungi</taxon>
        <taxon>Dikarya</taxon>
        <taxon>Basidiomycota</taxon>
        <taxon>Agaricomycotina</taxon>
        <taxon>Agaricomycetes</taxon>
        <taxon>Agaricomycetidae</taxon>
        <taxon>Agaricales</taxon>
        <taxon>Marasmiineae</taxon>
        <taxon>Mycenaceae</taxon>
        <taxon>Mycena</taxon>
    </lineage>
</organism>
<evidence type="ECO:0000313" key="2">
    <source>
        <dbReference type="Proteomes" id="UP001218218"/>
    </source>
</evidence>
<name>A0AAD7ENC5_9AGAR</name>
<accession>A0AAD7ENC5</accession>